<organism evidence="6 7">
    <name type="scientific">Dyella nitratireducens</name>
    <dbReference type="NCBI Taxonomy" id="1849580"/>
    <lineage>
        <taxon>Bacteria</taxon>
        <taxon>Pseudomonadati</taxon>
        <taxon>Pseudomonadota</taxon>
        <taxon>Gammaproteobacteria</taxon>
        <taxon>Lysobacterales</taxon>
        <taxon>Rhodanobacteraceae</taxon>
        <taxon>Dyella</taxon>
    </lineage>
</organism>
<keyword evidence="3" id="KW-1005">Bacterial flagellum biogenesis</keyword>
<comment type="caution">
    <text evidence="6">The sequence shown here is derived from an EMBL/GenBank/DDBJ whole genome shotgun (WGS) entry which is preliminary data.</text>
</comment>
<reference evidence="7" key="1">
    <citation type="journal article" date="2019" name="Int. J. Syst. Evol. Microbiol.">
        <title>The Global Catalogue of Microorganisms (GCM) 10K type strain sequencing project: providing services to taxonomists for standard genome sequencing and annotation.</title>
        <authorList>
            <consortium name="The Broad Institute Genomics Platform"/>
            <consortium name="The Broad Institute Genome Sequencing Center for Infectious Disease"/>
            <person name="Wu L."/>
            <person name="Ma J."/>
        </authorList>
    </citation>
    <scope>NUCLEOTIDE SEQUENCE [LARGE SCALE GENOMIC DNA]</scope>
    <source>
        <strain evidence="7">CGMCC 1.15439</strain>
    </source>
</reference>
<sequence length="101" mass="11382">MTSSVQDALQQALALTIQMSDAASDGNWTLVAELDAQRQIPLQHVQNASLDIQHRDTLAALQAYNRAVLERTQQVHDSIEQQLSQHQYNHRALRSYVSSSR</sequence>
<keyword evidence="7" id="KW-1185">Reference proteome</keyword>
<dbReference type="Gene3D" id="1.20.58.380">
    <property type="entry name" value="Flagellar protein flit"/>
    <property type="match status" value="1"/>
</dbReference>
<evidence type="ECO:0000256" key="2">
    <source>
        <dbReference type="ARBA" id="ARBA00022490"/>
    </source>
</evidence>
<dbReference type="EMBL" id="BMJA01000001">
    <property type="protein sequence ID" value="GGA27637.1"/>
    <property type="molecule type" value="Genomic_DNA"/>
</dbReference>
<evidence type="ECO:0000256" key="4">
    <source>
        <dbReference type="ARBA" id="ARBA00023186"/>
    </source>
</evidence>
<evidence type="ECO:0000256" key="1">
    <source>
        <dbReference type="ARBA" id="ARBA00004514"/>
    </source>
</evidence>
<dbReference type="Proteomes" id="UP000620046">
    <property type="component" value="Unassembled WGS sequence"/>
</dbReference>
<evidence type="ECO:0000313" key="7">
    <source>
        <dbReference type="Proteomes" id="UP000620046"/>
    </source>
</evidence>
<dbReference type="InterPro" id="IPR008622">
    <property type="entry name" value="FliT"/>
</dbReference>
<evidence type="ECO:0000256" key="5">
    <source>
        <dbReference type="ARBA" id="ARBA00093797"/>
    </source>
</evidence>
<proteinExistence type="predicted"/>
<accession>A0ABQ1FS08</accession>
<name>A0ABQ1FS08_9GAMM</name>
<evidence type="ECO:0000256" key="3">
    <source>
        <dbReference type="ARBA" id="ARBA00022795"/>
    </source>
</evidence>
<keyword evidence="2" id="KW-0963">Cytoplasm</keyword>
<dbReference type="RefSeq" id="WP_188793652.1">
    <property type="nucleotide sequence ID" value="NZ_BMJA01000001.1"/>
</dbReference>
<dbReference type="Pfam" id="PF05400">
    <property type="entry name" value="FliT"/>
    <property type="match status" value="1"/>
</dbReference>
<keyword evidence="4" id="KW-0143">Chaperone</keyword>
<comment type="subcellular location">
    <subcellularLocation>
        <location evidence="1">Cytoplasm</location>
        <location evidence="1">Cytosol</location>
    </subcellularLocation>
</comment>
<protein>
    <recommendedName>
        <fullName evidence="5">Flagellar protein FliT</fullName>
    </recommendedName>
</protein>
<gene>
    <name evidence="6" type="ORF">GCM10010981_15480</name>
</gene>
<evidence type="ECO:0000313" key="6">
    <source>
        <dbReference type="EMBL" id="GGA27637.1"/>
    </source>
</evidence>